<dbReference type="AlphaFoldDB" id="V4RCB1"/>
<evidence type="ECO:0000259" key="5">
    <source>
        <dbReference type="PROSITE" id="PS50949"/>
    </source>
</evidence>
<keyword evidence="2" id="KW-0238">DNA-binding</keyword>
<feature type="domain" description="HTH gntR-type" evidence="5">
    <location>
        <begin position="6"/>
        <end position="73"/>
    </location>
</feature>
<dbReference type="SUPFAM" id="SSF46785">
    <property type="entry name" value="Winged helix' DNA-binding domain"/>
    <property type="match status" value="1"/>
</dbReference>
<dbReference type="GO" id="GO:0003700">
    <property type="term" value="F:DNA-binding transcription factor activity"/>
    <property type="evidence" value="ECO:0007669"/>
    <property type="project" value="InterPro"/>
</dbReference>
<dbReference type="InterPro" id="IPR036390">
    <property type="entry name" value="WH_DNA-bd_sf"/>
</dbReference>
<keyword evidence="7" id="KW-1185">Reference proteome</keyword>
<dbReference type="InterPro" id="IPR036388">
    <property type="entry name" value="WH-like_DNA-bd_sf"/>
</dbReference>
<dbReference type="PANTHER" id="PTHR43537">
    <property type="entry name" value="TRANSCRIPTIONAL REGULATOR, GNTR FAMILY"/>
    <property type="match status" value="1"/>
</dbReference>
<dbReference type="CDD" id="cd07377">
    <property type="entry name" value="WHTH_GntR"/>
    <property type="match status" value="1"/>
</dbReference>
<gene>
    <name evidence="6" type="ORF">N177_3087</name>
</gene>
<protein>
    <recommendedName>
        <fullName evidence="5">HTH gntR-type domain-containing protein</fullName>
    </recommendedName>
</protein>
<comment type="caution">
    <text evidence="6">The sequence shown here is derived from an EMBL/GenBank/DDBJ whole genome shotgun (WGS) entry which is preliminary data.</text>
</comment>
<dbReference type="InterPro" id="IPR000524">
    <property type="entry name" value="Tscrpt_reg_HTH_GntR"/>
</dbReference>
<dbReference type="SMART" id="SM00345">
    <property type="entry name" value="HTH_GNTR"/>
    <property type="match status" value="1"/>
</dbReference>
<dbReference type="InterPro" id="IPR011711">
    <property type="entry name" value="GntR_C"/>
</dbReference>
<feature type="region of interest" description="Disordered" evidence="4">
    <location>
        <begin position="221"/>
        <end position="245"/>
    </location>
</feature>
<dbReference type="Proteomes" id="UP000017819">
    <property type="component" value="Unassembled WGS sequence"/>
</dbReference>
<dbReference type="Gene3D" id="1.20.120.530">
    <property type="entry name" value="GntR ligand-binding domain-like"/>
    <property type="match status" value="1"/>
</dbReference>
<accession>V4RCB1</accession>
<dbReference type="RefSeq" id="WP_023433206.1">
    <property type="nucleotide sequence ID" value="NZ_AWXZ01000039.1"/>
</dbReference>
<dbReference type="Pfam" id="PF07729">
    <property type="entry name" value="FCD"/>
    <property type="match status" value="1"/>
</dbReference>
<dbReference type="eggNOG" id="COG1802">
    <property type="taxonomic scope" value="Bacteria"/>
</dbReference>
<keyword evidence="1" id="KW-0805">Transcription regulation</keyword>
<dbReference type="SMART" id="SM00895">
    <property type="entry name" value="FCD"/>
    <property type="match status" value="1"/>
</dbReference>
<dbReference type="InterPro" id="IPR008920">
    <property type="entry name" value="TF_FadR/GntR_C"/>
</dbReference>
<name>V4RCB1_9HYPH</name>
<sequence length="245" mass="27452">MTNVPQSLGISLVEKIRADILTARLKPGTKLTVKMLSDMNSCGASPVREALNQLVSDGLVLRIDRRGFYVSGISRGEFEDILFNRCFLEGEALRRSIERGGKDWEEAVMITHFRLHGLSREKDGPDGPAPNPAWEAAHKRFHMALLSACGSEILLSNCDKLHERNNRYRFFARRMHGRSRVVEDEHTRLRDLALARRRDEAVAALLEHYRRTGQAVFEAEVENHPPAKAGRAGSGRSAATVGEIQ</sequence>
<dbReference type="PANTHER" id="PTHR43537:SF20">
    <property type="entry name" value="HTH-TYPE TRANSCRIPTIONAL REPRESSOR GLAR"/>
    <property type="match status" value="1"/>
</dbReference>
<organism evidence="6 7">
    <name type="scientific">Lutibaculum baratangense AMV1</name>
    <dbReference type="NCBI Taxonomy" id="631454"/>
    <lineage>
        <taxon>Bacteria</taxon>
        <taxon>Pseudomonadati</taxon>
        <taxon>Pseudomonadota</taxon>
        <taxon>Alphaproteobacteria</taxon>
        <taxon>Hyphomicrobiales</taxon>
        <taxon>Tepidamorphaceae</taxon>
        <taxon>Lutibaculum</taxon>
    </lineage>
</organism>
<dbReference type="Pfam" id="PF00392">
    <property type="entry name" value="GntR"/>
    <property type="match status" value="1"/>
</dbReference>
<evidence type="ECO:0000313" key="6">
    <source>
        <dbReference type="EMBL" id="ESR23019.1"/>
    </source>
</evidence>
<evidence type="ECO:0000313" key="7">
    <source>
        <dbReference type="Proteomes" id="UP000017819"/>
    </source>
</evidence>
<dbReference type="GO" id="GO:0003677">
    <property type="term" value="F:DNA binding"/>
    <property type="evidence" value="ECO:0007669"/>
    <property type="project" value="UniProtKB-KW"/>
</dbReference>
<dbReference type="SUPFAM" id="SSF48008">
    <property type="entry name" value="GntR ligand-binding domain-like"/>
    <property type="match status" value="1"/>
</dbReference>
<evidence type="ECO:0000256" key="3">
    <source>
        <dbReference type="ARBA" id="ARBA00023163"/>
    </source>
</evidence>
<feature type="compositionally biased region" description="Low complexity" evidence="4">
    <location>
        <begin position="229"/>
        <end position="239"/>
    </location>
</feature>
<evidence type="ECO:0000256" key="2">
    <source>
        <dbReference type="ARBA" id="ARBA00023125"/>
    </source>
</evidence>
<evidence type="ECO:0000256" key="4">
    <source>
        <dbReference type="SAM" id="MobiDB-lite"/>
    </source>
</evidence>
<dbReference type="PROSITE" id="PS50949">
    <property type="entry name" value="HTH_GNTR"/>
    <property type="match status" value="1"/>
</dbReference>
<dbReference type="EMBL" id="AWXZ01000039">
    <property type="protein sequence ID" value="ESR23019.1"/>
    <property type="molecule type" value="Genomic_DNA"/>
</dbReference>
<dbReference type="STRING" id="631454.N177_3087"/>
<proteinExistence type="predicted"/>
<dbReference type="OrthoDB" id="8680240at2"/>
<keyword evidence="3" id="KW-0804">Transcription</keyword>
<reference evidence="6 7" key="1">
    <citation type="journal article" date="2014" name="Genome Announc.">
        <title>Draft Genome Sequence of Lutibaculum baratangense Strain AMV1T, Isolated from a Mud Volcano in Andamans, India.</title>
        <authorList>
            <person name="Singh A."/>
            <person name="Sreenivas A."/>
            <person name="Sathyanarayana Reddy G."/>
            <person name="Pinnaka A.K."/>
            <person name="Shivaji S."/>
        </authorList>
    </citation>
    <scope>NUCLEOTIDE SEQUENCE [LARGE SCALE GENOMIC DNA]</scope>
    <source>
        <strain evidence="6 7">AMV1</strain>
    </source>
</reference>
<evidence type="ECO:0000256" key="1">
    <source>
        <dbReference type="ARBA" id="ARBA00023015"/>
    </source>
</evidence>
<dbReference type="Gene3D" id="1.10.10.10">
    <property type="entry name" value="Winged helix-like DNA-binding domain superfamily/Winged helix DNA-binding domain"/>
    <property type="match status" value="1"/>
</dbReference>